<evidence type="ECO:0000256" key="2">
    <source>
        <dbReference type="ARBA" id="ARBA00022475"/>
    </source>
</evidence>
<keyword evidence="3" id="KW-0472">Membrane</keyword>
<evidence type="ECO:0000256" key="3">
    <source>
        <dbReference type="SAM" id="Phobius"/>
    </source>
</evidence>
<dbReference type="GO" id="GO:0006883">
    <property type="term" value="P:intracellular sodium ion homeostasis"/>
    <property type="evidence" value="ECO:0007669"/>
    <property type="project" value="TreeGrafter"/>
</dbReference>
<dbReference type="Gene3D" id="2.70.150.10">
    <property type="entry name" value="Calcium-transporting ATPase, cytoplasmic transduction domain A"/>
    <property type="match status" value="1"/>
</dbReference>
<dbReference type="InterPro" id="IPR050510">
    <property type="entry name" value="Cation_transp_ATPase_P-type"/>
</dbReference>
<evidence type="ECO:0000313" key="6">
    <source>
        <dbReference type="Proteomes" id="UP000031036"/>
    </source>
</evidence>
<dbReference type="SUPFAM" id="SSF81665">
    <property type="entry name" value="Calcium ATPase, transmembrane domain M"/>
    <property type="match status" value="1"/>
</dbReference>
<dbReference type="SMART" id="SM00831">
    <property type="entry name" value="Cation_ATPase_N"/>
    <property type="match status" value="1"/>
</dbReference>
<evidence type="ECO:0000256" key="1">
    <source>
        <dbReference type="ARBA" id="ARBA00004651"/>
    </source>
</evidence>
<dbReference type="InterPro" id="IPR059000">
    <property type="entry name" value="ATPase_P-type_domA"/>
</dbReference>
<dbReference type="InterPro" id="IPR023298">
    <property type="entry name" value="ATPase_P-typ_TM_dom_sf"/>
</dbReference>
<evidence type="ECO:0000313" key="5">
    <source>
        <dbReference type="EMBL" id="KHN89168.1"/>
    </source>
</evidence>
<dbReference type="Pfam" id="PF00122">
    <property type="entry name" value="E1-E2_ATPase"/>
    <property type="match status" value="1"/>
</dbReference>
<keyword evidence="3" id="KW-0812">Transmembrane</keyword>
<keyword evidence="6" id="KW-1185">Reference proteome</keyword>
<dbReference type="GO" id="GO:0005886">
    <property type="term" value="C:plasma membrane"/>
    <property type="evidence" value="ECO:0007669"/>
    <property type="project" value="UniProtKB-SubCell"/>
</dbReference>
<feature type="transmembrane region" description="Helical" evidence="3">
    <location>
        <begin position="158"/>
        <end position="179"/>
    </location>
</feature>
<comment type="subcellular location">
    <subcellularLocation>
        <location evidence="1">Cell membrane</location>
        <topology evidence="1">Multi-pass membrane protein</topology>
    </subcellularLocation>
</comment>
<comment type="caution">
    <text evidence="5">The sequence shown here is derived from an EMBL/GenBank/DDBJ whole genome shotgun (WGS) entry which is preliminary data.</text>
</comment>
<dbReference type="AlphaFoldDB" id="A0A0B2W5E6"/>
<dbReference type="PANTHER" id="PTHR43294">
    <property type="entry name" value="SODIUM/POTASSIUM-TRANSPORTING ATPASE SUBUNIT ALPHA"/>
    <property type="match status" value="1"/>
</dbReference>
<reference evidence="5 6" key="1">
    <citation type="submission" date="2014-11" db="EMBL/GenBank/DDBJ databases">
        <title>Genetic blueprint of the zoonotic pathogen Toxocara canis.</title>
        <authorList>
            <person name="Zhu X.-Q."/>
            <person name="Korhonen P.K."/>
            <person name="Cai H."/>
            <person name="Young N.D."/>
            <person name="Nejsum P."/>
            <person name="von Samson-Himmelstjerna G."/>
            <person name="Boag P.R."/>
            <person name="Tan P."/>
            <person name="Li Q."/>
            <person name="Min J."/>
            <person name="Yang Y."/>
            <person name="Wang X."/>
            <person name="Fang X."/>
            <person name="Hall R.S."/>
            <person name="Hofmann A."/>
            <person name="Sternberg P.W."/>
            <person name="Jex A.R."/>
            <person name="Gasser R.B."/>
        </authorList>
    </citation>
    <scope>NUCLEOTIDE SEQUENCE [LARGE SCALE GENOMIC DNA]</scope>
    <source>
        <strain evidence="5">PN_DK_2014</strain>
    </source>
</reference>
<proteinExistence type="predicted"/>
<dbReference type="GO" id="GO:1902600">
    <property type="term" value="P:proton transmembrane transport"/>
    <property type="evidence" value="ECO:0007669"/>
    <property type="project" value="TreeGrafter"/>
</dbReference>
<dbReference type="OMA" id="MCKDGHE"/>
<dbReference type="GO" id="GO:0036376">
    <property type="term" value="P:sodium ion export across plasma membrane"/>
    <property type="evidence" value="ECO:0007669"/>
    <property type="project" value="TreeGrafter"/>
</dbReference>
<feature type="transmembrane region" description="Helical" evidence="3">
    <location>
        <begin position="185"/>
        <end position="206"/>
    </location>
</feature>
<protein>
    <submittedName>
        <fullName evidence="5">Potassium-transporting ATPase alpha chain 1</fullName>
    </submittedName>
</protein>
<organism evidence="5 6">
    <name type="scientific">Toxocara canis</name>
    <name type="common">Canine roundworm</name>
    <dbReference type="NCBI Taxonomy" id="6265"/>
    <lineage>
        <taxon>Eukaryota</taxon>
        <taxon>Metazoa</taxon>
        <taxon>Ecdysozoa</taxon>
        <taxon>Nematoda</taxon>
        <taxon>Chromadorea</taxon>
        <taxon>Rhabditida</taxon>
        <taxon>Spirurina</taxon>
        <taxon>Ascaridomorpha</taxon>
        <taxon>Ascaridoidea</taxon>
        <taxon>Toxocaridae</taxon>
        <taxon>Toxocara</taxon>
    </lineage>
</organism>
<dbReference type="Proteomes" id="UP000031036">
    <property type="component" value="Unassembled WGS sequence"/>
</dbReference>
<dbReference type="GO" id="GO:1990573">
    <property type="term" value="P:potassium ion import across plasma membrane"/>
    <property type="evidence" value="ECO:0007669"/>
    <property type="project" value="TreeGrafter"/>
</dbReference>
<keyword evidence="3" id="KW-1133">Transmembrane helix</keyword>
<accession>A0A0B2W5E6</accession>
<dbReference type="PANTHER" id="PTHR43294:SF21">
    <property type="entry name" value="CATION TRANSPORTING ATPASE"/>
    <property type="match status" value="1"/>
</dbReference>
<dbReference type="Gene3D" id="1.20.1110.10">
    <property type="entry name" value="Calcium-transporting ATPase, transmembrane domain"/>
    <property type="match status" value="1"/>
</dbReference>
<dbReference type="Pfam" id="PF00690">
    <property type="entry name" value="Cation_ATPase_N"/>
    <property type="match status" value="1"/>
</dbReference>
<dbReference type="GO" id="GO:0005391">
    <property type="term" value="F:P-type sodium:potassium-exchanging transporter activity"/>
    <property type="evidence" value="ECO:0007669"/>
    <property type="project" value="TreeGrafter"/>
</dbReference>
<dbReference type="SUPFAM" id="SSF81653">
    <property type="entry name" value="Calcium ATPase, transduction domain A"/>
    <property type="match status" value="1"/>
</dbReference>
<dbReference type="InterPro" id="IPR008250">
    <property type="entry name" value="ATPase_P-typ_transduc_dom_A_sf"/>
</dbReference>
<evidence type="ECO:0000259" key="4">
    <source>
        <dbReference type="SMART" id="SM00831"/>
    </source>
</evidence>
<name>A0A0B2W5E6_TOXCA</name>
<sequence>MQRNDLLNFINTLQSDAFFCGNNVRYNLEFLPYNSVIADALVKSPTEYSNLNRTTSEGRFKWPCSRWFRRKVVHPVKPEPDDRWNTLGCSYVEHHLTVAQVRDVYSDSYIDADFPERSDGLSTVEAKKRLRDGGANVIEPPKEIGNFELFARQFLYKFWLLLLGAAMLSIATYLIHLVHGNNEPLNLYCTIILIAIVFIMSFLSFYQEKKARKVVSDFKLLLPASCIVLRDCEERQIPPEQLVVGDLVMISAGARIPADLRILQSNGLKLETSAITGEGQPIDYTHEAAAPHISMFDARNLALKGSFCIEGDGIGVVIRTGKYTVRFFRYNLRSNPAHLAISSDTCHCCSFLSVLFDRCRLTTSVFFIPN</sequence>
<dbReference type="STRING" id="6265.A0A0B2W5E6"/>
<dbReference type="GO" id="GO:0030007">
    <property type="term" value="P:intracellular potassium ion homeostasis"/>
    <property type="evidence" value="ECO:0007669"/>
    <property type="project" value="TreeGrafter"/>
</dbReference>
<keyword evidence="2" id="KW-1003">Cell membrane</keyword>
<dbReference type="InterPro" id="IPR004014">
    <property type="entry name" value="ATPase_P-typ_cation-transptr_N"/>
</dbReference>
<feature type="domain" description="Cation-transporting P-type ATPase N-terminal" evidence="4">
    <location>
        <begin position="92"/>
        <end position="174"/>
    </location>
</feature>
<dbReference type="OrthoDB" id="3352408at2759"/>
<gene>
    <name evidence="5" type="primary">ATP4A</name>
    <name evidence="5" type="ORF">Tcan_16114</name>
</gene>
<dbReference type="EMBL" id="JPKZ01000015">
    <property type="protein sequence ID" value="KHN89168.1"/>
    <property type="molecule type" value="Genomic_DNA"/>
</dbReference>